<keyword evidence="3" id="KW-1185">Reference proteome</keyword>
<dbReference type="EMBL" id="JAWDGP010005061">
    <property type="protein sequence ID" value="KAK3759924.1"/>
    <property type="molecule type" value="Genomic_DNA"/>
</dbReference>
<sequence>MVSPLIKLASVDDGANDKREPSLSVATKFKKLSLGVSTELRKPSLGFARNSQNHPKDHPSEIGNNTTNFLCEIEHLQRHPSKMELNEYHFADVEGTHIPSEAILNKTRKNSDK</sequence>
<proteinExistence type="predicted"/>
<gene>
    <name evidence="2" type="ORF">RRG08_014161</name>
</gene>
<reference evidence="2" key="1">
    <citation type="journal article" date="2023" name="G3 (Bethesda)">
        <title>A reference genome for the long-term kleptoplast-retaining sea slug Elysia crispata morphotype clarki.</title>
        <authorList>
            <person name="Eastman K.E."/>
            <person name="Pendleton A.L."/>
            <person name="Shaikh M.A."/>
            <person name="Suttiyut T."/>
            <person name="Ogas R."/>
            <person name="Tomko P."/>
            <person name="Gavelis G."/>
            <person name="Widhalm J.R."/>
            <person name="Wisecaver J.H."/>
        </authorList>
    </citation>
    <scope>NUCLEOTIDE SEQUENCE</scope>
    <source>
        <strain evidence="2">ECLA1</strain>
    </source>
</reference>
<accession>A0AAE0YZ88</accession>
<evidence type="ECO:0000313" key="2">
    <source>
        <dbReference type="EMBL" id="KAK3759924.1"/>
    </source>
</evidence>
<evidence type="ECO:0000256" key="1">
    <source>
        <dbReference type="SAM" id="MobiDB-lite"/>
    </source>
</evidence>
<evidence type="ECO:0000313" key="3">
    <source>
        <dbReference type="Proteomes" id="UP001283361"/>
    </source>
</evidence>
<dbReference type="AlphaFoldDB" id="A0AAE0YZ88"/>
<comment type="caution">
    <text evidence="2">The sequence shown here is derived from an EMBL/GenBank/DDBJ whole genome shotgun (WGS) entry which is preliminary data.</text>
</comment>
<organism evidence="2 3">
    <name type="scientific">Elysia crispata</name>
    <name type="common">lettuce slug</name>
    <dbReference type="NCBI Taxonomy" id="231223"/>
    <lineage>
        <taxon>Eukaryota</taxon>
        <taxon>Metazoa</taxon>
        <taxon>Spiralia</taxon>
        <taxon>Lophotrochozoa</taxon>
        <taxon>Mollusca</taxon>
        <taxon>Gastropoda</taxon>
        <taxon>Heterobranchia</taxon>
        <taxon>Euthyneura</taxon>
        <taxon>Panpulmonata</taxon>
        <taxon>Sacoglossa</taxon>
        <taxon>Placobranchoidea</taxon>
        <taxon>Plakobranchidae</taxon>
        <taxon>Elysia</taxon>
    </lineage>
</organism>
<feature type="region of interest" description="Disordered" evidence="1">
    <location>
        <begin position="46"/>
        <end position="66"/>
    </location>
</feature>
<name>A0AAE0YZ88_9GAST</name>
<protein>
    <submittedName>
        <fullName evidence="2">Uncharacterized protein</fullName>
    </submittedName>
</protein>
<dbReference type="Proteomes" id="UP001283361">
    <property type="component" value="Unassembled WGS sequence"/>
</dbReference>